<evidence type="ECO:0000256" key="1">
    <source>
        <dbReference type="ARBA" id="ARBA00022553"/>
    </source>
</evidence>
<proteinExistence type="predicted"/>
<evidence type="ECO:0000313" key="4">
    <source>
        <dbReference type="Proteomes" id="UP000642993"/>
    </source>
</evidence>
<dbReference type="Pfam" id="PF00498">
    <property type="entry name" value="FHA"/>
    <property type="match status" value="1"/>
</dbReference>
<dbReference type="SMART" id="SM00240">
    <property type="entry name" value="FHA"/>
    <property type="match status" value="1"/>
</dbReference>
<evidence type="ECO:0000313" key="3">
    <source>
        <dbReference type="EMBL" id="MBD8506920.1"/>
    </source>
</evidence>
<dbReference type="EMBL" id="JACYWE010000005">
    <property type="protein sequence ID" value="MBD8506920.1"/>
    <property type="molecule type" value="Genomic_DNA"/>
</dbReference>
<sequence length="267" mass="29213">MDVLVIMVFLAIIAGASWWAWQQARSRALPSVARGAMANLVRGAEARLPEEPLDALIHRIGEQILRKSERTLSTRVLPESVVLIVAPELASRITRNWDSFTDDLANYVLSSAADEDYVTGDVRFTLAENERFHRRRVDTVLNSAATPAGARVRRSSPRPSGDVTQVVGRAQWLIEPPSGKAVPLAEGRSWKVGAGGTCDIIINEPIVSREHASITAKGDSLTITDLSSTNGTWHDKKKLDRPLTITKDTTIDLAGRVPVRFVHLAAL</sequence>
<name>A0A927JD14_9ACTN</name>
<accession>A0A927JD14</accession>
<gene>
    <name evidence="3" type="ORF">HT102_10510</name>
</gene>
<dbReference type="SUPFAM" id="SSF49879">
    <property type="entry name" value="SMAD/FHA domain"/>
    <property type="match status" value="1"/>
</dbReference>
<keyword evidence="1" id="KW-0597">Phosphoprotein</keyword>
<dbReference type="RefSeq" id="WP_192039369.1">
    <property type="nucleotide sequence ID" value="NZ_JACYWE010000005.1"/>
</dbReference>
<dbReference type="Proteomes" id="UP000642993">
    <property type="component" value="Unassembled WGS sequence"/>
</dbReference>
<dbReference type="PROSITE" id="PS50006">
    <property type="entry name" value="FHA_DOMAIN"/>
    <property type="match status" value="1"/>
</dbReference>
<dbReference type="Gene3D" id="2.60.200.20">
    <property type="match status" value="1"/>
</dbReference>
<organism evidence="3 4">
    <name type="scientific">Lolliginicoccus lacisalsi</name>
    <dbReference type="NCBI Taxonomy" id="2742202"/>
    <lineage>
        <taxon>Bacteria</taxon>
        <taxon>Bacillati</taxon>
        <taxon>Actinomycetota</taxon>
        <taxon>Actinomycetes</taxon>
        <taxon>Mycobacteriales</taxon>
        <taxon>Hoyosellaceae</taxon>
        <taxon>Lolliginicoccus</taxon>
    </lineage>
</organism>
<dbReference type="CDD" id="cd00060">
    <property type="entry name" value="FHA"/>
    <property type="match status" value="1"/>
</dbReference>
<dbReference type="InterPro" id="IPR000253">
    <property type="entry name" value="FHA_dom"/>
</dbReference>
<comment type="caution">
    <text evidence="3">The sequence shown here is derived from an EMBL/GenBank/DDBJ whole genome shotgun (WGS) entry which is preliminary data.</text>
</comment>
<protein>
    <submittedName>
        <fullName evidence="3">FHA domain-containing protein</fullName>
    </submittedName>
</protein>
<keyword evidence="4" id="KW-1185">Reference proteome</keyword>
<dbReference type="AlphaFoldDB" id="A0A927JD14"/>
<evidence type="ECO:0000259" key="2">
    <source>
        <dbReference type="PROSITE" id="PS50006"/>
    </source>
</evidence>
<feature type="domain" description="FHA" evidence="2">
    <location>
        <begin position="184"/>
        <end position="239"/>
    </location>
</feature>
<reference evidence="3" key="1">
    <citation type="submission" date="2020-09" db="EMBL/GenBank/DDBJ databases">
        <title>Hoyosella lacisalsi sp. nov., a halotolerant actinobacterium isolated from soil of Lake Gudzhirganskoe.</title>
        <authorList>
            <person name="Yang Q."/>
            <person name="Guo P.Y."/>
            <person name="Liu S.W."/>
            <person name="Li F.N."/>
            <person name="Sun C.H."/>
        </authorList>
    </citation>
    <scope>NUCLEOTIDE SEQUENCE</scope>
    <source>
        <strain evidence="3">G463</strain>
    </source>
</reference>
<dbReference type="InterPro" id="IPR008984">
    <property type="entry name" value="SMAD_FHA_dom_sf"/>
</dbReference>